<dbReference type="Pfam" id="PF12697">
    <property type="entry name" value="Abhydrolase_6"/>
    <property type="match status" value="1"/>
</dbReference>
<dbReference type="InterPro" id="IPR000073">
    <property type="entry name" value="AB_hydrolase_1"/>
</dbReference>
<dbReference type="Gene3D" id="3.40.50.1820">
    <property type="entry name" value="alpha/beta hydrolase"/>
    <property type="match status" value="1"/>
</dbReference>
<sequence length="263" mass="28419">MGAPTLNTERSGSGEPLVLVHGLGSSLRNWDPVVPALARQREVVAVDLPGFGTSAPLTGEVTIATLTDALQDYLVEQGLADADVVGSSMGARMVVELVRRGHRGSAVALSPGGFWNHRQRAIFTASITASIALVRRIQPALPFLTRHAAGRTALLAQFSARPWRLDPQLVLRELRGFATSPSLDDARRALSYGPNQSGAPGGTLKGRLAFGWGRQDRVTLPSEAALAMTLYPGATLEWFENCGHFPHWDQPERTVDFLLRVLR</sequence>
<evidence type="ECO:0000313" key="3">
    <source>
        <dbReference type="Proteomes" id="UP000295411"/>
    </source>
</evidence>
<comment type="caution">
    <text evidence="2">The sequence shown here is derived from an EMBL/GenBank/DDBJ whole genome shotgun (WGS) entry which is preliminary data.</text>
</comment>
<dbReference type="InterPro" id="IPR029058">
    <property type="entry name" value="AB_hydrolase_fold"/>
</dbReference>
<dbReference type="GO" id="GO:0016787">
    <property type="term" value="F:hydrolase activity"/>
    <property type="evidence" value="ECO:0007669"/>
    <property type="project" value="UniProtKB-KW"/>
</dbReference>
<name>A0A4R5TZN0_9MICC</name>
<feature type="domain" description="AB hydrolase-1" evidence="1">
    <location>
        <begin position="17"/>
        <end position="256"/>
    </location>
</feature>
<keyword evidence="2" id="KW-0378">Hydrolase</keyword>
<evidence type="ECO:0000259" key="1">
    <source>
        <dbReference type="Pfam" id="PF12697"/>
    </source>
</evidence>
<organism evidence="2 3">
    <name type="scientific">Arthrobacter crusticola</name>
    <dbReference type="NCBI Taxonomy" id="2547960"/>
    <lineage>
        <taxon>Bacteria</taxon>
        <taxon>Bacillati</taxon>
        <taxon>Actinomycetota</taxon>
        <taxon>Actinomycetes</taxon>
        <taxon>Micrococcales</taxon>
        <taxon>Micrococcaceae</taxon>
        <taxon>Arthrobacter</taxon>
    </lineage>
</organism>
<protein>
    <submittedName>
        <fullName evidence="2">Alpha/beta fold hydrolase</fullName>
    </submittedName>
</protein>
<dbReference type="PANTHER" id="PTHR46438">
    <property type="entry name" value="ALPHA/BETA-HYDROLASES SUPERFAMILY PROTEIN"/>
    <property type="match status" value="1"/>
</dbReference>
<proteinExistence type="predicted"/>
<dbReference type="RefSeq" id="WP_133403011.1">
    <property type="nucleotide sequence ID" value="NZ_SMTK01000002.1"/>
</dbReference>
<dbReference type="SUPFAM" id="SSF53474">
    <property type="entry name" value="alpha/beta-Hydrolases"/>
    <property type="match status" value="1"/>
</dbReference>
<dbReference type="AlphaFoldDB" id="A0A4R5TZN0"/>
<accession>A0A4R5TZN0</accession>
<dbReference type="OrthoDB" id="27092at2"/>
<gene>
    <name evidence="2" type="ORF">E2F48_05550</name>
</gene>
<keyword evidence="3" id="KW-1185">Reference proteome</keyword>
<dbReference type="PRINTS" id="PR00111">
    <property type="entry name" value="ABHYDROLASE"/>
</dbReference>
<dbReference type="PANTHER" id="PTHR46438:SF11">
    <property type="entry name" value="LIPASE-RELATED"/>
    <property type="match status" value="1"/>
</dbReference>
<reference evidence="2 3" key="1">
    <citation type="submission" date="2019-03" db="EMBL/GenBank/DDBJ databases">
        <title>Arthrobacter sp. nov., an bacterium isolated from biocrust in Mu Us Desert.</title>
        <authorList>
            <person name="Lixiong L."/>
        </authorList>
    </citation>
    <scope>NUCLEOTIDE SEQUENCE [LARGE SCALE GENOMIC DNA]</scope>
    <source>
        <strain evidence="2 3">SLN-3</strain>
    </source>
</reference>
<evidence type="ECO:0000313" key="2">
    <source>
        <dbReference type="EMBL" id="TDK26651.1"/>
    </source>
</evidence>
<dbReference type="EMBL" id="SMTK01000002">
    <property type="protein sequence ID" value="TDK26651.1"/>
    <property type="molecule type" value="Genomic_DNA"/>
</dbReference>
<dbReference type="Proteomes" id="UP000295411">
    <property type="component" value="Unassembled WGS sequence"/>
</dbReference>